<feature type="compositionally biased region" description="Basic and acidic residues" evidence="7">
    <location>
        <begin position="147"/>
        <end position="157"/>
    </location>
</feature>
<comment type="caution">
    <text evidence="9">The sequence shown here is derived from an EMBL/GenBank/DDBJ whole genome shotgun (WGS) entry which is preliminary data.</text>
</comment>
<comment type="similarity">
    <text evidence="2">Belongs to the TMCO4 family.</text>
</comment>
<feature type="coiled-coil region" evidence="6">
    <location>
        <begin position="348"/>
        <end position="381"/>
    </location>
</feature>
<keyword evidence="4 8" id="KW-1133">Transmembrane helix</keyword>
<dbReference type="InterPro" id="IPR007941">
    <property type="entry name" value="DUF726"/>
</dbReference>
<evidence type="ECO:0000256" key="3">
    <source>
        <dbReference type="ARBA" id="ARBA00022692"/>
    </source>
</evidence>
<feature type="region of interest" description="Disordered" evidence="7">
    <location>
        <begin position="144"/>
        <end position="197"/>
    </location>
</feature>
<dbReference type="Pfam" id="PF05277">
    <property type="entry name" value="DUF726"/>
    <property type="match status" value="1"/>
</dbReference>
<feature type="compositionally biased region" description="Low complexity" evidence="7">
    <location>
        <begin position="158"/>
        <end position="167"/>
    </location>
</feature>
<keyword evidence="5 8" id="KW-0472">Membrane</keyword>
<feature type="region of interest" description="Disordered" evidence="7">
    <location>
        <begin position="429"/>
        <end position="451"/>
    </location>
</feature>
<feature type="transmembrane region" description="Helical" evidence="8">
    <location>
        <begin position="463"/>
        <end position="496"/>
    </location>
</feature>
<sequence>MNKAIAFMQMQDSEQDTMDEPSTVCSIETFAEHWSEAQAFSVATLAACAITALETTGVDTLPWKHTFLRSLFRQLGITSREEQEMLLSLQENGSYQDCNLQVLADPLLPKFYSRQPSHMDHQFHQNQNKNKNQSPDVLWEYEPELEPEPHPEPERRSSSSSSISSPISSPPSSPSQARKSFNKQQQARISHSSSLEQIQEQEEFDIRTEVINDLVYIGLGFEPSTKTRKNVYIPIPDHNGQIDLPPAYSEKDPTSIAPPSPPRGSTEKHPLEPSSLPPQQPPRTPSILSTSTSSTTSSKKKHASGRVPPLEYDARARAVIFIMCNYLLISYDAFMTIEKQIAQHLYFYQQELFEAEKLEQVREQERERQRKEEEKILEQQRIRDEQLILEERASAPTGRGGFFSNFKKSGFYQNIASVGSSSSAISESSTVSQRTMTQQEAAMQNQAQASMQELEKKKKTWRYLATGLGVAAGATVIGLTGGLAAPLVAAGATVLIGSGAAVLGTTAGLAVMTSLFGLAGGGLAGYKIHRRNKDLKVLSFVPIVKDPTLPVIPSLHLAIVISGYLFDESEITSAWEGTAEHALNGNDVFHLTFEPAELVTLGNAVKIFVATEAVRMVSTQVIQQTVFAALASALVLPLGLMRAGDLIDNPWVVAMDRARKSGYVLADILMERVQGARPTTLIGYSTGAIVIWECLLELANRKEYGLVNSVVLLGAPIKTDLTDKWKAASSVVANRFVNGYSKKDVVLGSIFRLHALGLDVAGLHPVESVSRIENVDLSDIVGGHLEYRENLNMVISLLGVL</sequence>
<keyword evidence="6" id="KW-0175">Coiled coil</keyword>
<feature type="compositionally biased region" description="Polar residues" evidence="7">
    <location>
        <begin position="176"/>
        <end position="189"/>
    </location>
</feature>
<evidence type="ECO:0000256" key="2">
    <source>
        <dbReference type="ARBA" id="ARBA00009824"/>
    </source>
</evidence>
<evidence type="ECO:0000256" key="4">
    <source>
        <dbReference type="ARBA" id="ARBA00022989"/>
    </source>
</evidence>
<gene>
    <name evidence="9" type="ORF">BG006_008923</name>
</gene>
<evidence type="ECO:0000256" key="1">
    <source>
        <dbReference type="ARBA" id="ARBA00004141"/>
    </source>
</evidence>
<dbReference type="SUPFAM" id="SSF53474">
    <property type="entry name" value="alpha/beta-Hydrolases"/>
    <property type="match status" value="1"/>
</dbReference>
<name>A0A9P5SF32_9FUNG</name>
<dbReference type="EMBL" id="JAAAUY010000624">
    <property type="protein sequence ID" value="KAF9327827.1"/>
    <property type="molecule type" value="Genomic_DNA"/>
</dbReference>
<dbReference type="AlphaFoldDB" id="A0A9P5SF32"/>
<reference evidence="9" key="1">
    <citation type="journal article" date="2020" name="Fungal Divers.">
        <title>Resolving the Mortierellaceae phylogeny through synthesis of multi-gene phylogenetics and phylogenomics.</title>
        <authorList>
            <person name="Vandepol N."/>
            <person name="Liber J."/>
            <person name="Desiro A."/>
            <person name="Na H."/>
            <person name="Kennedy M."/>
            <person name="Barry K."/>
            <person name="Grigoriev I.V."/>
            <person name="Miller A.N."/>
            <person name="O'Donnell K."/>
            <person name="Stajich J.E."/>
            <person name="Bonito G."/>
        </authorList>
    </citation>
    <scope>NUCLEOTIDE SEQUENCE</scope>
    <source>
        <strain evidence="9">NVP1</strain>
    </source>
</reference>
<dbReference type="Proteomes" id="UP000696485">
    <property type="component" value="Unassembled WGS sequence"/>
</dbReference>
<evidence type="ECO:0000313" key="10">
    <source>
        <dbReference type="Proteomes" id="UP000696485"/>
    </source>
</evidence>
<comment type="subcellular location">
    <subcellularLocation>
        <location evidence="1">Membrane</location>
        <topology evidence="1">Multi-pass membrane protein</topology>
    </subcellularLocation>
</comment>
<accession>A0A9P5SF32</accession>
<dbReference type="GO" id="GO:0016020">
    <property type="term" value="C:membrane"/>
    <property type="evidence" value="ECO:0007669"/>
    <property type="project" value="UniProtKB-SubCell"/>
</dbReference>
<dbReference type="PANTHER" id="PTHR17920:SF3">
    <property type="entry name" value="TRANSMEMBRANE AND COILED-COIL DOMAIN-CONTAINING PROTEIN 4"/>
    <property type="match status" value="1"/>
</dbReference>
<dbReference type="PANTHER" id="PTHR17920">
    <property type="entry name" value="TRANSMEMBRANE AND COILED-COIL DOMAIN-CONTAINING PROTEIN 4 TMCO4"/>
    <property type="match status" value="1"/>
</dbReference>
<evidence type="ECO:0000313" key="9">
    <source>
        <dbReference type="EMBL" id="KAF9327827.1"/>
    </source>
</evidence>
<keyword evidence="10" id="KW-1185">Reference proteome</keyword>
<evidence type="ECO:0000256" key="8">
    <source>
        <dbReference type="SAM" id="Phobius"/>
    </source>
</evidence>
<evidence type="ECO:0000256" key="7">
    <source>
        <dbReference type="SAM" id="MobiDB-lite"/>
    </source>
</evidence>
<feature type="region of interest" description="Disordered" evidence="7">
    <location>
        <begin position="242"/>
        <end position="306"/>
    </location>
</feature>
<feature type="transmembrane region" description="Helical" evidence="8">
    <location>
        <begin position="502"/>
        <end position="526"/>
    </location>
</feature>
<proteinExistence type="inferred from homology"/>
<evidence type="ECO:0000256" key="6">
    <source>
        <dbReference type="SAM" id="Coils"/>
    </source>
</evidence>
<evidence type="ECO:0008006" key="11">
    <source>
        <dbReference type="Google" id="ProtNLM"/>
    </source>
</evidence>
<protein>
    <recommendedName>
        <fullName evidence="11">DUF726-domain-containing protein</fullName>
    </recommendedName>
</protein>
<evidence type="ECO:0000256" key="5">
    <source>
        <dbReference type="ARBA" id="ARBA00023136"/>
    </source>
</evidence>
<organism evidence="9 10">
    <name type="scientific">Podila minutissima</name>
    <dbReference type="NCBI Taxonomy" id="64525"/>
    <lineage>
        <taxon>Eukaryota</taxon>
        <taxon>Fungi</taxon>
        <taxon>Fungi incertae sedis</taxon>
        <taxon>Mucoromycota</taxon>
        <taxon>Mortierellomycotina</taxon>
        <taxon>Mortierellomycetes</taxon>
        <taxon>Mortierellales</taxon>
        <taxon>Mortierellaceae</taxon>
        <taxon>Podila</taxon>
    </lineage>
</organism>
<dbReference type="InterPro" id="IPR029058">
    <property type="entry name" value="AB_hydrolase_fold"/>
</dbReference>
<feature type="compositionally biased region" description="Pro residues" evidence="7">
    <location>
        <begin position="275"/>
        <end position="284"/>
    </location>
</feature>
<keyword evidence="3 8" id="KW-0812">Transmembrane</keyword>